<dbReference type="Gene3D" id="3.90.1150.170">
    <property type="match status" value="1"/>
</dbReference>
<dbReference type="EMBL" id="JAAPAO010001846">
    <property type="protein sequence ID" value="KAF4648713.1"/>
    <property type="molecule type" value="Genomic_DNA"/>
</dbReference>
<proteinExistence type="predicted"/>
<feature type="chain" id="PRO_5029838073" evidence="1">
    <location>
        <begin position="29"/>
        <end position="98"/>
    </location>
</feature>
<reference evidence="2 3" key="1">
    <citation type="submission" date="2020-04" db="EMBL/GenBank/DDBJ databases">
        <title>Perkinsus chesapeaki whole genome sequence.</title>
        <authorList>
            <person name="Bogema D.R."/>
        </authorList>
    </citation>
    <scope>NUCLEOTIDE SEQUENCE [LARGE SCALE GENOMIC DNA]</scope>
    <source>
        <strain evidence="2">ATCC PRA-425</strain>
    </source>
</reference>
<sequence>MIMLRGKQRGRALFQLELLLDLDYVVTASERDKKVIDFKDPDEIGEIMRQCGCELSLADGKRVGTEAIVSACGATLSLSARTGHPHFFNTLFGRSDVS</sequence>
<keyword evidence="3" id="KW-1185">Reference proteome</keyword>
<accession>A0A7J6KN16</accession>
<gene>
    <name evidence="2" type="primary">GAD2_2</name>
    <name evidence="2" type="ORF">FOL47_002887</name>
</gene>
<dbReference type="Proteomes" id="UP000591131">
    <property type="component" value="Unassembled WGS sequence"/>
</dbReference>
<dbReference type="OrthoDB" id="392571at2759"/>
<evidence type="ECO:0000313" key="3">
    <source>
        <dbReference type="Proteomes" id="UP000591131"/>
    </source>
</evidence>
<feature type="non-terminal residue" evidence="2">
    <location>
        <position position="98"/>
    </location>
</feature>
<protein>
    <submittedName>
        <fullName evidence="2">Glutamate decarboxylase 2</fullName>
    </submittedName>
</protein>
<comment type="caution">
    <text evidence="2">The sequence shown here is derived from an EMBL/GenBank/DDBJ whole genome shotgun (WGS) entry which is preliminary data.</text>
</comment>
<dbReference type="AlphaFoldDB" id="A0A7J6KN16"/>
<feature type="signal peptide" evidence="1">
    <location>
        <begin position="1"/>
        <end position="28"/>
    </location>
</feature>
<evidence type="ECO:0000256" key="1">
    <source>
        <dbReference type="SAM" id="SignalP"/>
    </source>
</evidence>
<organism evidence="2 3">
    <name type="scientific">Perkinsus chesapeaki</name>
    <name type="common">Clam parasite</name>
    <name type="synonym">Perkinsus andrewsi</name>
    <dbReference type="NCBI Taxonomy" id="330153"/>
    <lineage>
        <taxon>Eukaryota</taxon>
        <taxon>Sar</taxon>
        <taxon>Alveolata</taxon>
        <taxon>Perkinsozoa</taxon>
        <taxon>Perkinsea</taxon>
        <taxon>Perkinsida</taxon>
        <taxon>Perkinsidae</taxon>
        <taxon>Perkinsus</taxon>
    </lineage>
</organism>
<evidence type="ECO:0000313" key="2">
    <source>
        <dbReference type="EMBL" id="KAF4648713.1"/>
    </source>
</evidence>
<keyword evidence="1" id="KW-0732">Signal</keyword>
<name>A0A7J6KN16_PERCH</name>